<accession>A0ABP8RDS0</accession>
<dbReference type="Gene3D" id="1.20.80.30">
    <property type="match status" value="1"/>
</dbReference>
<dbReference type="InterPro" id="IPR010121">
    <property type="entry name" value="Pyruvate_phosphate_dikinase"/>
</dbReference>
<dbReference type="Proteomes" id="UP001501598">
    <property type="component" value="Unassembled WGS sequence"/>
</dbReference>
<keyword evidence="3" id="KW-1185">Reference proteome</keyword>
<dbReference type="Pfam" id="PF01326">
    <property type="entry name" value="PPDK_N"/>
    <property type="match status" value="1"/>
</dbReference>
<dbReference type="SUPFAM" id="SSF56059">
    <property type="entry name" value="Glutathione synthetase ATP-binding domain-like"/>
    <property type="match status" value="1"/>
</dbReference>
<gene>
    <name evidence="2" type="ORF">GCM10023175_02210</name>
</gene>
<proteinExistence type="predicted"/>
<dbReference type="PANTHER" id="PTHR22931">
    <property type="entry name" value="PHOSPHOENOLPYRUVATE DIKINASE-RELATED"/>
    <property type="match status" value="1"/>
</dbReference>
<name>A0ABP8RDS0_9PSEU</name>
<sequence>MTVSRVGSTATFELADPTDVDRYGGKGAGLARMTQAGLRVPPGFVVTTEACRSYLSDGAMPERLADEVLAQLDALQGTCGKTFGGGPTPLLLSVRSGAPVSMPGMMDTILNLGLDKDTAVALAESSGDTRFMADLVARFHQMYSEIVLGALDCGGSARAVVDAVAADAAPGPVFDSVWQACEQALAEETGDSVPTDPRAQLLGAVEAVFRSWNTRRART</sequence>
<dbReference type="PANTHER" id="PTHR22931:SF9">
    <property type="entry name" value="PYRUVATE, PHOSPHATE DIKINASE 1, CHLOROPLASTIC"/>
    <property type="match status" value="1"/>
</dbReference>
<organism evidence="2 3">
    <name type="scientific">Pseudonocardia xishanensis</name>
    <dbReference type="NCBI Taxonomy" id="630995"/>
    <lineage>
        <taxon>Bacteria</taxon>
        <taxon>Bacillati</taxon>
        <taxon>Actinomycetota</taxon>
        <taxon>Actinomycetes</taxon>
        <taxon>Pseudonocardiales</taxon>
        <taxon>Pseudonocardiaceae</taxon>
        <taxon>Pseudonocardia</taxon>
    </lineage>
</organism>
<reference evidence="3" key="1">
    <citation type="journal article" date="2019" name="Int. J. Syst. Evol. Microbiol.">
        <title>The Global Catalogue of Microorganisms (GCM) 10K type strain sequencing project: providing services to taxonomists for standard genome sequencing and annotation.</title>
        <authorList>
            <consortium name="The Broad Institute Genomics Platform"/>
            <consortium name="The Broad Institute Genome Sequencing Center for Infectious Disease"/>
            <person name="Wu L."/>
            <person name="Ma J."/>
        </authorList>
    </citation>
    <scope>NUCLEOTIDE SEQUENCE [LARGE SCALE GENOMIC DNA]</scope>
    <source>
        <strain evidence="3">JCM 17906</strain>
    </source>
</reference>
<dbReference type="EMBL" id="BAABGT010000004">
    <property type="protein sequence ID" value="GAA4535980.1"/>
    <property type="molecule type" value="Genomic_DNA"/>
</dbReference>
<evidence type="ECO:0000313" key="2">
    <source>
        <dbReference type="EMBL" id="GAA4535980.1"/>
    </source>
</evidence>
<evidence type="ECO:0000259" key="1">
    <source>
        <dbReference type="Pfam" id="PF01326"/>
    </source>
</evidence>
<comment type="caution">
    <text evidence="2">The sequence shown here is derived from an EMBL/GenBank/DDBJ whole genome shotgun (WGS) entry which is preliminary data.</text>
</comment>
<dbReference type="InterPro" id="IPR002192">
    <property type="entry name" value="PPDK_AMP/ATP-bd"/>
</dbReference>
<feature type="domain" description="Pyruvate phosphate dikinase AMP/ATP-binding" evidence="1">
    <location>
        <begin position="21"/>
        <end position="58"/>
    </location>
</feature>
<protein>
    <recommendedName>
        <fullName evidence="1">Pyruvate phosphate dikinase AMP/ATP-binding domain-containing protein</fullName>
    </recommendedName>
</protein>
<dbReference type="InterPro" id="IPR013815">
    <property type="entry name" value="ATP_grasp_subdomain_1"/>
</dbReference>
<dbReference type="Gene3D" id="3.30.1490.20">
    <property type="entry name" value="ATP-grasp fold, A domain"/>
    <property type="match status" value="1"/>
</dbReference>
<evidence type="ECO:0000313" key="3">
    <source>
        <dbReference type="Proteomes" id="UP001501598"/>
    </source>
</evidence>